<gene>
    <name evidence="1" type="ORF">TKK_000473</name>
</gene>
<dbReference type="EMBL" id="JBJJXI010000007">
    <property type="protein sequence ID" value="KAL3407498.1"/>
    <property type="molecule type" value="Genomic_DNA"/>
</dbReference>
<reference evidence="1 2" key="1">
    <citation type="journal article" date="2024" name="bioRxiv">
        <title>A reference genome for Trichogramma kaykai: A tiny desert-dwelling parasitoid wasp with competing sex-ratio distorters.</title>
        <authorList>
            <person name="Culotta J."/>
            <person name="Lindsey A.R."/>
        </authorList>
    </citation>
    <scope>NUCLEOTIDE SEQUENCE [LARGE SCALE GENOMIC DNA]</scope>
    <source>
        <strain evidence="1 2">KSX58</strain>
    </source>
</reference>
<dbReference type="AlphaFoldDB" id="A0ABD2XPZ3"/>
<dbReference type="Proteomes" id="UP001627154">
    <property type="component" value="Unassembled WGS sequence"/>
</dbReference>
<proteinExistence type="predicted"/>
<organism evidence="1 2">
    <name type="scientific">Trichogramma kaykai</name>
    <dbReference type="NCBI Taxonomy" id="54128"/>
    <lineage>
        <taxon>Eukaryota</taxon>
        <taxon>Metazoa</taxon>
        <taxon>Ecdysozoa</taxon>
        <taxon>Arthropoda</taxon>
        <taxon>Hexapoda</taxon>
        <taxon>Insecta</taxon>
        <taxon>Pterygota</taxon>
        <taxon>Neoptera</taxon>
        <taxon>Endopterygota</taxon>
        <taxon>Hymenoptera</taxon>
        <taxon>Apocrita</taxon>
        <taxon>Proctotrupomorpha</taxon>
        <taxon>Chalcidoidea</taxon>
        <taxon>Trichogrammatidae</taxon>
        <taxon>Trichogramma</taxon>
    </lineage>
</organism>
<accession>A0ABD2XPZ3</accession>
<protein>
    <submittedName>
        <fullName evidence="1">Uncharacterized protein</fullName>
    </submittedName>
</protein>
<keyword evidence="2" id="KW-1185">Reference proteome</keyword>
<evidence type="ECO:0000313" key="1">
    <source>
        <dbReference type="EMBL" id="KAL3407498.1"/>
    </source>
</evidence>
<sequence length="79" mass="8518">MLVAPTENIGDVHTALSAVEDGAGPRLLFVFLNTKTAFTRHAVYLTISLCRLPLGSMKLARPLTNPSMRAHFSSQPPVA</sequence>
<comment type="caution">
    <text evidence="1">The sequence shown here is derived from an EMBL/GenBank/DDBJ whole genome shotgun (WGS) entry which is preliminary data.</text>
</comment>
<name>A0ABD2XPZ3_9HYME</name>
<evidence type="ECO:0000313" key="2">
    <source>
        <dbReference type="Proteomes" id="UP001627154"/>
    </source>
</evidence>